<reference evidence="2" key="1">
    <citation type="submission" date="2016-10" db="EMBL/GenBank/DDBJ databases">
        <authorList>
            <person name="Varghese N."/>
            <person name="Submissions S."/>
        </authorList>
    </citation>
    <scope>NUCLEOTIDE SEQUENCE [LARGE SCALE GENOMIC DNA]</scope>
    <source>
        <strain evidence="2">JCM 18416</strain>
    </source>
</reference>
<dbReference type="AlphaFoldDB" id="A0A1H0MAV5"/>
<accession>A0A1H0MAV5</accession>
<sequence>MTKTAYIVETCTLHGATKQRRWHRVHTGPNKADCAAYIERVIADLPSGPGRHWGLTQERARDFYRVRGVRAAA</sequence>
<keyword evidence="2" id="KW-1185">Reference proteome</keyword>
<organism evidence="1 2">
    <name type="scientific">Ectopseudomonas guguanensis</name>
    <dbReference type="NCBI Taxonomy" id="1198456"/>
    <lineage>
        <taxon>Bacteria</taxon>
        <taxon>Pseudomonadati</taxon>
        <taxon>Pseudomonadota</taxon>
        <taxon>Gammaproteobacteria</taxon>
        <taxon>Pseudomonadales</taxon>
        <taxon>Pseudomonadaceae</taxon>
        <taxon>Ectopseudomonas</taxon>
    </lineage>
</organism>
<proteinExistence type="predicted"/>
<dbReference type="OrthoDB" id="6929161at2"/>
<protein>
    <submittedName>
        <fullName evidence="1">Uncharacterized protein</fullName>
    </submittedName>
</protein>
<evidence type="ECO:0000313" key="1">
    <source>
        <dbReference type="EMBL" id="SDO77589.1"/>
    </source>
</evidence>
<dbReference type="EMBL" id="FNJJ01000002">
    <property type="protein sequence ID" value="SDO77589.1"/>
    <property type="molecule type" value="Genomic_DNA"/>
</dbReference>
<name>A0A1H0MAV5_9GAMM</name>
<dbReference type="Proteomes" id="UP000199460">
    <property type="component" value="Unassembled WGS sequence"/>
</dbReference>
<evidence type="ECO:0000313" key="2">
    <source>
        <dbReference type="Proteomes" id="UP000199460"/>
    </source>
</evidence>
<gene>
    <name evidence="1" type="ORF">SAMN05216213_10239</name>
</gene>